<protein>
    <submittedName>
        <fullName evidence="2">Uncharacterized protein</fullName>
    </submittedName>
</protein>
<dbReference type="AlphaFoldDB" id="A0A7J0FGX6"/>
<sequence length="148" mass="16895">MLSSRIWVPECHERLVWEKATPWIEYPCHAQVTAFAHENGRVEEEMDEFVPRFLERSASGKQMVSERAQQGRRYQPRYSLGRDLSLATCDARVSPVLFPSWTYGNESATKLAGARDLPKPNEKLRGRRPSRSFEKLYSEGAGSIGAYS</sequence>
<accession>A0A7J0FGX6</accession>
<evidence type="ECO:0000313" key="3">
    <source>
        <dbReference type="Proteomes" id="UP000585474"/>
    </source>
</evidence>
<gene>
    <name evidence="2" type="ORF">Acr_11g0017350</name>
</gene>
<dbReference type="Proteomes" id="UP000585474">
    <property type="component" value="Unassembled WGS sequence"/>
</dbReference>
<evidence type="ECO:0000313" key="2">
    <source>
        <dbReference type="EMBL" id="GFY97429.1"/>
    </source>
</evidence>
<organism evidence="2 3">
    <name type="scientific">Actinidia rufa</name>
    <dbReference type="NCBI Taxonomy" id="165716"/>
    <lineage>
        <taxon>Eukaryota</taxon>
        <taxon>Viridiplantae</taxon>
        <taxon>Streptophyta</taxon>
        <taxon>Embryophyta</taxon>
        <taxon>Tracheophyta</taxon>
        <taxon>Spermatophyta</taxon>
        <taxon>Magnoliopsida</taxon>
        <taxon>eudicotyledons</taxon>
        <taxon>Gunneridae</taxon>
        <taxon>Pentapetalae</taxon>
        <taxon>asterids</taxon>
        <taxon>Ericales</taxon>
        <taxon>Actinidiaceae</taxon>
        <taxon>Actinidia</taxon>
    </lineage>
</organism>
<keyword evidence="3" id="KW-1185">Reference proteome</keyword>
<dbReference type="EMBL" id="BJWL01000011">
    <property type="protein sequence ID" value="GFY97429.1"/>
    <property type="molecule type" value="Genomic_DNA"/>
</dbReference>
<evidence type="ECO:0000256" key="1">
    <source>
        <dbReference type="SAM" id="MobiDB-lite"/>
    </source>
</evidence>
<reference evidence="2 3" key="1">
    <citation type="submission" date="2019-07" db="EMBL/GenBank/DDBJ databases">
        <title>De Novo Assembly of kiwifruit Actinidia rufa.</title>
        <authorList>
            <person name="Sugita-Konishi S."/>
            <person name="Sato K."/>
            <person name="Mori E."/>
            <person name="Abe Y."/>
            <person name="Kisaki G."/>
            <person name="Hamano K."/>
            <person name="Suezawa K."/>
            <person name="Otani M."/>
            <person name="Fukuda T."/>
            <person name="Manabe T."/>
            <person name="Gomi K."/>
            <person name="Tabuchi M."/>
            <person name="Akimitsu K."/>
            <person name="Kataoka I."/>
        </authorList>
    </citation>
    <scope>NUCLEOTIDE SEQUENCE [LARGE SCALE GENOMIC DNA]</scope>
    <source>
        <strain evidence="3">cv. Fuchu</strain>
    </source>
</reference>
<feature type="region of interest" description="Disordered" evidence="1">
    <location>
        <begin position="109"/>
        <end position="148"/>
    </location>
</feature>
<proteinExistence type="predicted"/>
<comment type="caution">
    <text evidence="2">The sequence shown here is derived from an EMBL/GenBank/DDBJ whole genome shotgun (WGS) entry which is preliminary data.</text>
</comment>
<name>A0A7J0FGX6_9ERIC</name>